<evidence type="ECO:0008006" key="3">
    <source>
        <dbReference type="Google" id="ProtNLM"/>
    </source>
</evidence>
<dbReference type="AlphaFoldDB" id="A0A7J8YTR2"/>
<gene>
    <name evidence="1" type="ORF">Goari_020747</name>
</gene>
<reference evidence="1 2" key="1">
    <citation type="journal article" date="2019" name="Genome Biol. Evol.">
        <title>Insights into the evolution of the New World diploid cottons (Gossypium, subgenus Houzingenia) based on genome sequencing.</title>
        <authorList>
            <person name="Grover C.E."/>
            <person name="Arick M.A. 2nd"/>
            <person name="Thrash A."/>
            <person name="Conover J.L."/>
            <person name="Sanders W.S."/>
            <person name="Peterson D.G."/>
            <person name="Frelichowski J.E."/>
            <person name="Scheffler J.A."/>
            <person name="Scheffler B.E."/>
            <person name="Wendel J.F."/>
        </authorList>
    </citation>
    <scope>NUCLEOTIDE SEQUENCE [LARGE SCALE GENOMIC DNA]</scope>
    <source>
        <strain evidence="1">185</strain>
        <tissue evidence="1">Leaf</tissue>
    </source>
</reference>
<evidence type="ECO:0000313" key="2">
    <source>
        <dbReference type="Proteomes" id="UP000593577"/>
    </source>
</evidence>
<protein>
    <recommendedName>
        <fullName evidence="3">Retrovirus-related Pol polyprotein from transposon TNT 1-94</fullName>
    </recommendedName>
</protein>
<dbReference type="Proteomes" id="UP000593577">
    <property type="component" value="Unassembled WGS sequence"/>
</dbReference>
<dbReference type="EMBL" id="JABFAA010354775">
    <property type="protein sequence ID" value="MBA0702968.1"/>
    <property type="molecule type" value="Genomic_DNA"/>
</dbReference>
<organism evidence="1 2">
    <name type="scientific">Gossypium aridum</name>
    <name type="common">American cotton</name>
    <name type="synonym">Erioxylum aridum</name>
    <dbReference type="NCBI Taxonomy" id="34290"/>
    <lineage>
        <taxon>Eukaryota</taxon>
        <taxon>Viridiplantae</taxon>
        <taxon>Streptophyta</taxon>
        <taxon>Embryophyta</taxon>
        <taxon>Tracheophyta</taxon>
        <taxon>Spermatophyta</taxon>
        <taxon>Magnoliopsida</taxon>
        <taxon>eudicotyledons</taxon>
        <taxon>Gunneridae</taxon>
        <taxon>Pentapetalae</taxon>
        <taxon>rosids</taxon>
        <taxon>malvids</taxon>
        <taxon>Malvales</taxon>
        <taxon>Malvaceae</taxon>
        <taxon>Malvoideae</taxon>
        <taxon>Gossypium</taxon>
    </lineage>
</organism>
<keyword evidence="2" id="KW-1185">Reference proteome</keyword>
<proteinExistence type="predicted"/>
<sequence>MFYRRALHSQRKGDLTMREFLMTVKSYCDNLANCGEVISEHEHVTAILNGLPCEYESIISIIVASQVPHSLQSVSTMLIDAEARQQVIMTEAPSSANLVSQQVSEPANTDSESTYLSYGPDTPKQLDIPATSYISLGKSVCG</sequence>
<dbReference type="PANTHER" id="PTHR47481">
    <property type="match status" value="1"/>
</dbReference>
<dbReference type="Pfam" id="PF14223">
    <property type="entry name" value="Retrotran_gag_2"/>
    <property type="match status" value="1"/>
</dbReference>
<accession>A0A7J8YTR2</accession>
<comment type="caution">
    <text evidence="1">The sequence shown here is derived from an EMBL/GenBank/DDBJ whole genome shotgun (WGS) entry which is preliminary data.</text>
</comment>
<evidence type="ECO:0000313" key="1">
    <source>
        <dbReference type="EMBL" id="MBA0702968.1"/>
    </source>
</evidence>
<dbReference type="PANTHER" id="PTHR47481:SF30">
    <property type="entry name" value="CCHC-TYPE DOMAIN-CONTAINING PROTEIN"/>
    <property type="match status" value="1"/>
</dbReference>
<name>A0A7J8YTR2_GOSAI</name>